<evidence type="ECO:0000256" key="1">
    <source>
        <dbReference type="SAM" id="Coils"/>
    </source>
</evidence>
<proteinExistence type="predicted"/>
<keyword evidence="2" id="KW-0472">Membrane</keyword>
<gene>
    <name evidence="3" type="ORF">BPP43_03820</name>
</gene>
<name>A0A3B6VJH2_BRAPL</name>
<evidence type="ECO:0000313" key="4">
    <source>
        <dbReference type="Proteomes" id="UP000010793"/>
    </source>
</evidence>
<dbReference type="EMBL" id="CP002873">
    <property type="protein sequence ID" value="AGA66056.1"/>
    <property type="molecule type" value="Genomic_DNA"/>
</dbReference>
<dbReference type="KEGG" id="bpip:BPP43_03820"/>
<keyword evidence="2" id="KW-0812">Transmembrane</keyword>
<dbReference type="Gene3D" id="1.10.287.1490">
    <property type="match status" value="1"/>
</dbReference>
<organism evidence="3 4">
    <name type="scientific">Brachyspira pilosicoli P43/6/78</name>
    <dbReference type="NCBI Taxonomy" id="1042417"/>
    <lineage>
        <taxon>Bacteria</taxon>
        <taxon>Pseudomonadati</taxon>
        <taxon>Spirochaetota</taxon>
        <taxon>Spirochaetia</taxon>
        <taxon>Brachyspirales</taxon>
        <taxon>Brachyspiraceae</taxon>
        <taxon>Brachyspira</taxon>
    </lineage>
</organism>
<keyword evidence="1" id="KW-0175">Coiled coil</keyword>
<dbReference type="RefSeq" id="WP_013244393.1">
    <property type="nucleotide sequence ID" value="NC_019908.1"/>
</dbReference>
<keyword evidence="2" id="KW-1133">Transmembrane helix</keyword>
<evidence type="ECO:0000256" key="2">
    <source>
        <dbReference type="SAM" id="Phobius"/>
    </source>
</evidence>
<dbReference type="AlphaFoldDB" id="A0A3B6VJH2"/>
<evidence type="ECO:0000313" key="3">
    <source>
        <dbReference type="EMBL" id="AGA66056.1"/>
    </source>
</evidence>
<sequence>MSPKKTTQTASQENTISTLEKRLMHVEHTVGINEDGTKNGNGLIHKIEEVKEQIKNLSDDIKSYDTYLDNLSEDIIKIDFRLERLETQIKDFLDELKEIKKSLEGNININTLSNIRKAIVGIAAVLTGLGTIIGFIIHFAK</sequence>
<dbReference type="Proteomes" id="UP000010793">
    <property type="component" value="Chromosome"/>
</dbReference>
<reference evidence="3 4" key="1">
    <citation type="journal article" date="2013" name="Genome Announc.">
        <title>Complete Genome Sequence of the Porcine Strain Brachyspira pilosicoli P43/6/78(T.).</title>
        <authorList>
            <person name="Lin C."/>
            <person name="den Bakker H.C."/>
            <person name="Suzuki H."/>
            <person name="Lefebure T."/>
            <person name="Ponnala L."/>
            <person name="Sun Q."/>
            <person name="Stanhope M.J."/>
            <person name="Wiedmann M."/>
            <person name="Duhamel G.E."/>
        </authorList>
    </citation>
    <scope>NUCLEOTIDE SEQUENCE [LARGE SCALE GENOMIC DNA]</scope>
    <source>
        <strain evidence="3 4">P43/6/78</strain>
    </source>
</reference>
<feature type="coiled-coil region" evidence="1">
    <location>
        <begin position="47"/>
        <end position="102"/>
    </location>
</feature>
<dbReference type="GeneID" id="56440025"/>
<feature type="transmembrane region" description="Helical" evidence="2">
    <location>
        <begin position="118"/>
        <end position="140"/>
    </location>
</feature>
<protein>
    <submittedName>
        <fullName evidence="3">Uncharacterized protein</fullName>
    </submittedName>
</protein>
<keyword evidence="4" id="KW-1185">Reference proteome</keyword>
<accession>A0A3B6VJH2</accession>